<evidence type="ECO:0000256" key="7">
    <source>
        <dbReference type="ARBA" id="ARBA00022723"/>
    </source>
</evidence>
<evidence type="ECO:0000256" key="11">
    <source>
        <dbReference type="ARBA" id="ARBA00023033"/>
    </source>
</evidence>
<evidence type="ECO:0000256" key="12">
    <source>
        <dbReference type="ARBA" id="ARBA00023136"/>
    </source>
</evidence>
<evidence type="ECO:0000256" key="3">
    <source>
        <dbReference type="ARBA" id="ARBA00005179"/>
    </source>
</evidence>
<evidence type="ECO:0000256" key="4">
    <source>
        <dbReference type="ARBA" id="ARBA00010617"/>
    </source>
</evidence>
<dbReference type="InterPro" id="IPR036396">
    <property type="entry name" value="Cyt_P450_sf"/>
</dbReference>
<keyword evidence="12 15" id="KW-0472">Membrane</keyword>
<dbReference type="InterPro" id="IPR050364">
    <property type="entry name" value="Cytochrome_P450_fung"/>
</dbReference>
<feature type="transmembrane region" description="Helical" evidence="15">
    <location>
        <begin position="15"/>
        <end position="32"/>
    </location>
</feature>
<reference evidence="16 17" key="1">
    <citation type="journal article" date="2016" name="Mol. Biol. Evol.">
        <title>Comparative Genomics of Early-Diverging Mushroom-Forming Fungi Provides Insights into the Origins of Lignocellulose Decay Capabilities.</title>
        <authorList>
            <person name="Nagy L.G."/>
            <person name="Riley R."/>
            <person name="Tritt A."/>
            <person name="Adam C."/>
            <person name="Daum C."/>
            <person name="Floudas D."/>
            <person name="Sun H."/>
            <person name="Yadav J.S."/>
            <person name="Pangilinan J."/>
            <person name="Larsson K.H."/>
            <person name="Matsuura K."/>
            <person name="Barry K."/>
            <person name="Labutti K."/>
            <person name="Kuo R."/>
            <person name="Ohm R.A."/>
            <person name="Bhattacharya S.S."/>
            <person name="Shirouzu T."/>
            <person name="Yoshinaga Y."/>
            <person name="Martin F.M."/>
            <person name="Grigoriev I.V."/>
            <person name="Hibbett D.S."/>
        </authorList>
    </citation>
    <scope>NUCLEOTIDE SEQUENCE [LARGE SCALE GENOMIC DNA]</scope>
    <source>
        <strain evidence="16 17">HHB10207 ss-3</strain>
    </source>
</reference>
<dbReference type="Gene3D" id="1.10.630.10">
    <property type="entry name" value="Cytochrome P450"/>
    <property type="match status" value="1"/>
</dbReference>
<evidence type="ECO:0000256" key="1">
    <source>
        <dbReference type="ARBA" id="ARBA00001971"/>
    </source>
</evidence>
<keyword evidence="7 13" id="KW-0479">Metal-binding</keyword>
<dbReference type="STRING" id="1314776.A0A166CAB8"/>
<keyword evidence="17" id="KW-1185">Reference proteome</keyword>
<keyword evidence="5 13" id="KW-0349">Heme</keyword>
<evidence type="ECO:0000256" key="2">
    <source>
        <dbReference type="ARBA" id="ARBA00004370"/>
    </source>
</evidence>
<accession>A0A166CAB8</accession>
<dbReference type="CDD" id="cd11065">
    <property type="entry name" value="CYP64-like"/>
    <property type="match status" value="1"/>
</dbReference>
<evidence type="ECO:0000313" key="17">
    <source>
        <dbReference type="Proteomes" id="UP000076798"/>
    </source>
</evidence>
<evidence type="ECO:0000256" key="14">
    <source>
        <dbReference type="RuleBase" id="RU000461"/>
    </source>
</evidence>
<feature type="transmembrane region" description="Helical" evidence="15">
    <location>
        <begin position="295"/>
        <end position="316"/>
    </location>
</feature>
<dbReference type="PRINTS" id="PR00463">
    <property type="entry name" value="EP450I"/>
</dbReference>
<comment type="pathway">
    <text evidence="3">Secondary metabolite biosynthesis.</text>
</comment>
<evidence type="ECO:0000313" key="16">
    <source>
        <dbReference type="EMBL" id="KZT37249.1"/>
    </source>
</evidence>
<dbReference type="PANTHER" id="PTHR46300">
    <property type="entry name" value="P450, PUTATIVE (EUROFUNG)-RELATED-RELATED"/>
    <property type="match status" value="1"/>
</dbReference>
<feature type="binding site" description="axial binding residue" evidence="13">
    <location>
        <position position="439"/>
    </location>
    <ligand>
        <name>heme</name>
        <dbReference type="ChEBI" id="CHEBI:30413"/>
    </ligand>
    <ligandPart>
        <name>Fe</name>
        <dbReference type="ChEBI" id="CHEBI:18248"/>
    </ligandPart>
</feature>
<comment type="subcellular location">
    <subcellularLocation>
        <location evidence="2">Membrane</location>
    </subcellularLocation>
</comment>
<keyword evidence="6 15" id="KW-0812">Transmembrane</keyword>
<keyword evidence="8 15" id="KW-1133">Transmembrane helix</keyword>
<dbReference type="GO" id="GO:0020037">
    <property type="term" value="F:heme binding"/>
    <property type="evidence" value="ECO:0007669"/>
    <property type="project" value="InterPro"/>
</dbReference>
<dbReference type="GO" id="GO:0016020">
    <property type="term" value="C:membrane"/>
    <property type="evidence" value="ECO:0007669"/>
    <property type="project" value="UniProtKB-SubCell"/>
</dbReference>
<dbReference type="InterPro" id="IPR001128">
    <property type="entry name" value="Cyt_P450"/>
</dbReference>
<evidence type="ECO:0000256" key="10">
    <source>
        <dbReference type="ARBA" id="ARBA00023004"/>
    </source>
</evidence>
<dbReference type="GO" id="GO:0016705">
    <property type="term" value="F:oxidoreductase activity, acting on paired donors, with incorporation or reduction of molecular oxygen"/>
    <property type="evidence" value="ECO:0007669"/>
    <property type="project" value="InterPro"/>
</dbReference>
<dbReference type="AlphaFoldDB" id="A0A166CAB8"/>
<evidence type="ECO:0000256" key="15">
    <source>
        <dbReference type="SAM" id="Phobius"/>
    </source>
</evidence>
<evidence type="ECO:0000256" key="13">
    <source>
        <dbReference type="PIRSR" id="PIRSR602401-1"/>
    </source>
</evidence>
<dbReference type="InterPro" id="IPR017972">
    <property type="entry name" value="Cyt_P450_CS"/>
</dbReference>
<evidence type="ECO:0000256" key="6">
    <source>
        <dbReference type="ARBA" id="ARBA00022692"/>
    </source>
</evidence>
<keyword evidence="11 14" id="KW-0503">Monooxygenase</keyword>
<dbReference type="InterPro" id="IPR002401">
    <property type="entry name" value="Cyt_P450_E_grp-I"/>
</dbReference>
<dbReference type="GO" id="GO:0005506">
    <property type="term" value="F:iron ion binding"/>
    <property type="evidence" value="ECO:0007669"/>
    <property type="project" value="InterPro"/>
</dbReference>
<sequence>MEALSWLIDPISKGWTLYGLIIAIVSVVLVVSSRRQKPFPPGPRGSLSLGRKEIWRQYAGWAKEYGPVIYFKSNQLDIIVLNTDRAVHDLLGLRSKWYSDRPTSTMLQLVGQDKALTRLRSQDPRFSISRRIAREEMGGKAVLRHVEAVETSVKVLLKNLFSTPAEFRKHIRNAQSRSIMKVIYGYSVESDDDRYVKIIESWMQSNNSAARPGAWLVDSYPLLRFIPHWFPGAGFKKYALERRKSTEEAISKPLSWAKSEISAGRAYHSFVLKQLSSQELDAEHEDIIKFLSGTMYLAGVDTVLSAMLTFFLAMSLEPEVQKRAQKEINDVVGSDRLPIITDRERLPYVNALIKEVYRYHPPAPLAVPHSVSRHDTYDGMSIPRGSIILPNIWAITHDESVYPNPSKFDPNRHLAGDKTNNVAQPDPRNFVFGFGRRVCAGMDFAEVAIFLQISSTLATFNIFKERDAEGREIIPEVEYTGGIVSLPEGFGCRIVPRAEAKDAIVWDS</sequence>
<keyword evidence="9 14" id="KW-0560">Oxidoreductase</keyword>
<dbReference type="SUPFAM" id="SSF48264">
    <property type="entry name" value="Cytochrome P450"/>
    <property type="match status" value="1"/>
</dbReference>
<evidence type="ECO:0000256" key="9">
    <source>
        <dbReference type="ARBA" id="ARBA00023002"/>
    </source>
</evidence>
<name>A0A166CAB8_9AGAM</name>
<keyword evidence="10 13" id="KW-0408">Iron</keyword>
<dbReference type="GO" id="GO:0004497">
    <property type="term" value="F:monooxygenase activity"/>
    <property type="evidence" value="ECO:0007669"/>
    <property type="project" value="UniProtKB-KW"/>
</dbReference>
<evidence type="ECO:0000256" key="5">
    <source>
        <dbReference type="ARBA" id="ARBA00022617"/>
    </source>
</evidence>
<dbReference type="PROSITE" id="PS00086">
    <property type="entry name" value="CYTOCHROME_P450"/>
    <property type="match status" value="1"/>
</dbReference>
<dbReference type="OrthoDB" id="2789670at2759"/>
<comment type="cofactor">
    <cofactor evidence="1 13">
        <name>heme</name>
        <dbReference type="ChEBI" id="CHEBI:30413"/>
    </cofactor>
</comment>
<organism evidence="16 17">
    <name type="scientific">Sistotremastrum suecicum HHB10207 ss-3</name>
    <dbReference type="NCBI Taxonomy" id="1314776"/>
    <lineage>
        <taxon>Eukaryota</taxon>
        <taxon>Fungi</taxon>
        <taxon>Dikarya</taxon>
        <taxon>Basidiomycota</taxon>
        <taxon>Agaricomycotina</taxon>
        <taxon>Agaricomycetes</taxon>
        <taxon>Sistotremastrales</taxon>
        <taxon>Sistotremastraceae</taxon>
        <taxon>Sistotremastrum</taxon>
    </lineage>
</organism>
<comment type="similarity">
    <text evidence="4 14">Belongs to the cytochrome P450 family.</text>
</comment>
<proteinExistence type="inferred from homology"/>
<dbReference type="Proteomes" id="UP000076798">
    <property type="component" value="Unassembled WGS sequence"/>
</dbReference>
<dbReference type="EMBL" id="KV428087">
    <property type="protein sequence ID" value="KZT37249.1"/>
    <property type="molecule type" value="Genomic_DNA"/>
</dbReference>
<dbReference type="PRINTS" id="PR00385">
    <property type="entry name" value="P450"/>
</dbReference>
<evidence type="ECO:0000256" key="8">
    <source>
        <dbReference type="ARBA" id="ARBA00022989"/>
    </source>
</evidence>
<gene>
    <name evidence="16" type="ORF">SISSUDRAFT_1048675</name>
</gene>
<protein>
    <submittedName>
        <fullName evidence="16">Cytochrome P450</fullName>
    </submittedName>
</protein>
<dbReference type="PANTHER" id="PTHR46300:SF2">
    <property type="entry name" value="CYTOCHROME P450 MONOOXYGENASE ALNH-RELATED"/>
    <property type="match status" value="1"/>
</dbReference>
<dbReference type="Pfam" id="PF00067">
    <property type="entry name" value="p450"/>
    <property type="match status" value="1"/>
</dbReference>